<proteinExistence type="predicted"/>
<evidence type="ECO:0000313" key="2">
    <source>
        <dbReference type="EMBL" id="GAA2092285.1"/>
    </source>
</evidence>
<sequence>MEGAYRDVCRAVGAPAVSWLCPEPIRVLTGLTRRSGPRDQRGASVPGEQEPPGRPSRAEEPRTERESRMSTRASA</sequence>
<dbReference type="EMBL" id="BAAANS010000009">
    <property type="protein sequence ID" value="GAA2092285.1"/>
    <property type="molecule type" value="Genomic_DNA"/>
</dbReference>
<organism evidence="2 3">
    <name type="scientific">Kitasatospora saccharophila</name>
    <dbReference type="NCBI Taxonomy" id="407973"/>
    <lineage>
        <taxon>Bacteria</taxon>
        <taxon>Bacillati</taxon>
        <taxon>Actinomycetota</taxon>
        <taxon>Actinomycetes</taxon>
        <taxon>Kitasatosporales</taxon>
        <taxon>Streptomycetaceae</taxon>
        <taxon>Kitasatospora</taxon>
    </lineage>
</organism>
<feature type="compositionally biased region" description="Basic and acidic residues" evidence="1">
    <location>
        <begin position="56"/>
        <end position="69"/>
    </location>
</feature>
<dbReference type="Proteomes" id="UP001500897">
    <property type="component" value="Unassembled WGS sequence"/>
</dbReference>
<protein>
    <submittedName>
        <fullName evidence="2">Uncharacterized protein</fullName>
    </submittedName>
</protein>
<evidence type="ECO:0000313" key="3">
    <source>
        <dbReference type="Proteomes" id="UP001500897"/>
    </source>
</evidence>
<keyword evidence="3" id="KW-1185">Reference proteome</keyword>
<comment type="caution">
    <text evidence="2">The sequence shown here is derived from an EMBL/GenBank/DDBJ whole genome shotgun (WGS) entry which is preliminary data.</text>
</comment>
<feature type="region of interest" description="Disordered" evidence="1">
    <location>
        <begin position="30"/>
        <end position="75"/>
    </location>
</feature>
<reference evidence="3" key="1">
    <citation type="journal article" date="2019" name="Int. J. Syst. Evol. Microbiol.">
        <title>The Global Catalogue of Microorganisms (GCM) 10K type strain sequencing project: providing services to taxonomists for standard genome sequencing and annotation.</title>
        <authorList>
            <consortium name="The Broad Institute Genomics Platform"/>
            <consortium name="The Broad Institute Genome Sequencing Center for Infectious Disease"/>
            <person name="Wu L."/>
            <person name="Ma J."/>
        </authorList>
    </citation>
    <scope>NUCLEOTIDE SEQUENCE [LARGE SCALE GENOMIC DNA]</scope>
    <source>
        <strain evidence="3">JCM 14559</strain>
    </source>
</reference>
<evidence type="ECO:0000256" key="1">
    <source>
        <dbReference type="SAM" id="MobiDB-lite"/>
    </source>
</evidence>
<gene>
    <name evidence="2" type="ORF">GCM10009759_17840</name>
</gene>
<accession>A0ABP5I4J7</accession>
<name>A0ABP5I4J7_9ACTN</name>